<dbReference type="Pfam" id="PF02894">
    <property type="entry name" value="GFO_IDH_MocA_C"/>
    <property type="match status" value="1"/>
</dbReference>
<dbReference type="SUPFAM" id="SSF55347">
    <property type="entry name" value="Glyceraldehyde-3-phosphate dehydrogenase-like, C-terminal domain"/>
    <property type="match status" value="1"/>
</dbReference>
<dbReference type="Pfam" id="PF01408">
    <property type="entry name" value="GFO_IDH_MocA"/>
    <property type="match status" value="1"/>
</dbReference>
<comment type="caution">
    <text evidence="4">The sequence shown here is derived from an EMBL/GenBank/DDBJ whole genome shotgun (WGS) entry which is preliminary data.</text>
</comment>
<dbReference type="OrthoDB" id="253515at2"/>
<dbReference type="InterPro" id="IPR050463">
    <property type="entry name" value="Gfo/Idh/MocA_oxidrdct_glycsds"/>
</dbReference>
<feature type="signal peptide" evidence="1">
    <location>
        <begin position="1"/>
        <end position="32"/>
    </location>
</feature>
<organism evidence="4 5">
    <name type="scientific">Fimbriiglobus ruber</name>
    <dbReference type="NCBI Taxonomy" id="1908690"/>
    <lineage>
        <taxon>Bacteria</taxon>
        <taxon>Pseudomonadati</taxon>
        <taxon>Planctomycetota</taxon>
        <taxon>Planctomycetia</taxon>
        <taxon>Gemmatales</taxon>
        <taxon>Gemmataceae</taxon>
        <taxon>Fimbriiglobus</taxon>
    </lineage>
</organism>
<dbReference type="NCBIfam" id="TIGR01409">
    <property type="entry name" value="TAT_signal_seq"/>
    <property type="match status" value="1"/>
</dbReference>
<feature type="domain" description="Gfo/Idh/MocA-like oxidoreductase N-terminal" evidence="2">
    <location>
        <begin position="38"/>
        <end position="170"/>
    </location>
</feature>
<evidence type="ECO:0000313" key="4">
    <source>
        <dbReference type="EMBL" id="OWK36103.1"/>
    </source>
</evidence>
<keyword evidence="1" id="KW-0732">Signal</keyword>
<dbReference type="GO" id="GO:0000166">
    <property type="term" value="F:nucleotide binding"/>
    <property type="evidence" value="ECO:0007669"/>
    <property type="project" value="InterPro"/>
</dbReference>
<dbReference type="InterPro" id="IPR004104">
    <property type="entry name" value="Gfo/Idh/MocA-like_OxRdtase_C"/>
</dbReference>
<dbReference type="PROSITE" id="PS51318">
    <property type="entry name" value="TAT"/>
    <property type="match status" value="1"/>
</dbReference>
<gene>
    <name evidence="4" type="ORF">FRUB_08666</name>
</gene>
<dbReference type="InterPro" id="IPR019546">
    <property type="entry name" value="TAT_signal_bac_arc"/>
</dbReference>
<protein>
    <submittedName>
        <fullName evidence="4">Myo-inositol 2-dehydrogenase</fullName>
    </submittedName>
</protein>
<dbReference type="EMBL" id="NIDE01000017">
    <property type="protein sequence ID" value="OWK36103.1"/>
    <property type="molecule type" value="Genomic_DNA"/>
</dbReference>
<dbReference type="Gene3D" id="3.30.360.10">
    <property type="entry name" value="Dihydrodipicolinate Reductase, domain 2"/>
    <property type="match status" value="1"/>
</dbReference>
<name>A0A225D573_9BACT</name>
<proteinExistence type="predicted"/>
<dbReference type="InterPro" id="IPR006311">
    <property type="entry name" value="TAT_signal"/>
</dbReference>
<dbReference type="Gene3D" id="3.40.50.720">
    <property type="entry name" value="NAD(P)-binding Rossmann-like Domain"/>
    <property type="match status" value="1"/>
</dbReference>
<dbReference type="PANTHER" id="PTHR43818">
    <property type="entry name" value="BCDNA.GH03377"/>
    <property type="match status" value="1"/>
</dbReference>
<dbReference type="PANTHER" id="PTHR43818:SF5">
    <property type="entry name" value="OXIDOREDUCTASE FAMILY PROTEIN"/>
    <property type="match status" value="1"/>
</dbReference>
<evidence type="ECO:0000256" key="1">
    <source>
        <dbReference type="SAM" id="SignalP"/>
    </source>
</evidence>
<dbReference type="Pfam" id="PF10518">
    <property type="entry name" value="TAT_signal"/>
    <property type="match status" value="1"/>
</dbReference>
<reference evidence="5" key="1">
    <citation type="submission" date="2017-06" db="EMBL/GenBank/DDBJ databases">
        <title>Genome analysis of Fimbriiglobus ruber SP5, the first member of the order Planctomycetales with confirmed chitinolytic capability.</title>
        <authorList>
            <person name="Ravin N.V."/>
            <person name="Rakitin A.L."/>
            <person name="Ivanova A.A."/>
            <person name="Beletsky A.V."/>
            <person name="Kulichevskaya I.S."/>
            <person name="Mardanov A.V."/>
            <person name="Dedysh S.N."/>
        </authorList>
    </citation>
    <scope>NUCLEOTIDE SEQUENCE [LARGE SCALE GENOMIC DNA]</scope>
    <source>
        <strain evidence="5">SP5</strain>
    </source>
</reference>
<keyword evidence="5" id="KW-1185">Reference proteome</keyword>
<dbReference type="RefSeq" id="WP_088259167.1">
    <property type="nucleotide sequence ID" value="NZ_NIDE01000017.1"/>
</dbReference>
<evidence type="ECO:0000259" key="2">
    <source>
        <dbReference type="Pfam" id="PF01408"/>
    </source>
</evidence>
<dbReference type="SUPFAM" id="SSF51735">
    <property type="entry name" value="NAD(P)-binding Rossmann-fold domains"/>
    <property type="match status" value="1"/>
</dbReference>
<dbReference type="InterPro" id="IPR000683">
    <property type="entry name" value="Gfo/Idh/MocA-like_OxRdtase_N"/>
</dbReference>
<dbReference type="Proteomes" id="UP000214646">
    <property type="component" value="Unassembled WGS sequence"/>
</dbReference>
<dbReference type="AlphaFoldDB" id="A0A225D573"/>
<evidence type="ECO:0000313" key="5">
    <source>
        <dbReference type="Proteomes" id="UP000214646"/>
    </source>
</evidence>
<feature type="domain" description="Gfo/Idh/MocA-like oxidoreductase C-terminal" evidence="3">
    <location>
        <begin position="185"/>
        <end position="324"/>
    </location>
</feature>
<accession>A0A225D573</accession>
<sequence length="421" mass="45547">MSTTDRRDFLKTGAVAGAAAAAVSLIPTAVHAAGNDVIKVGLIGCGGRGSGAIHDSLEADKSTQLFAVADFFEDRAKGAVSNLQKKQADRVNVGERVFHGLNGYKQLLESGVDLVILATPPGFRPVHLEAAVKANKHIFCEKPVAVDGPGIKKCLELVEESKKNGKAVVAGTQRRHQAGYIETIKQIKDGAIGDIVSARCAWNNNGIWFNARNGSEADVAYQIRNWYHYLWLCGDHIVEQHVHNLDVINWVMGAHPVKAVALGGRGFGRKSGAPEEVGNIWDHFAVEFEYPNGVPLYSYCAHVPGIVSDVSETVYGSKGRSHVNRYSIGKKRVFEGTEINPYVQEHIDLIQSIKAGKPLNELQSVTESTMTAILGRTAAYSGQVVTWDQMLKSTNSTMPDGLTEQTALKVPPVPVPGKYKV</sequence>
<evidence type="ECO:0000259" key="3">
    <source>
        <dbReference type="Pfam" id="PF02894"/>
    </source>
</evidence>
<dbReference type="InterPro" id="IPR036291">
    <property type="entry name" value="NAD(P)-bd_dom_sf"/>
</dbReference>
<feature type="chain" id="PRO_5013347714" evidence="1">
    <location>
        <begin position="33"/>
        <end position="421"/>
    </location>
</feature>